<evidence type="ECO:0000313" key="2">
    <source>
        <dbReference type="EMBL" id="SFR99104.1"/>
    </source>
</evidence>
<evidence type="ECO:0000256" key="1">
    <source>
        <dbReference type="SAM" id="Phobius"/>
    </source>
</evidence>
<keyword evidence="1" id="KW-1133">Transmembrane helix</keyword>
<dbReference type="RefSeq" id="WP_089816542.1">
    <property type="nucleotide sequence ID" value="NZ_FOZK01000002.1"/>
</dbReference>
<keyword evidence="3" id="KW-1185">Reference proteome</keyword>
<feature type="transmembrane region" description="Helical" evidence="1">
    <location>
        <begin position="47"/>
        <end position="66"/>
    </location>
</feature>
<dbReference type="InterPro" id="IPR058328">
    <property type="entry name" value="DUF8015"/>
</dbReference>
<dbReference type="EMBL" id="FOZK01000002">
    <property type="protein sequence ID" value="SFR99104.1"/>
    <property type="molecule type" value="Genomic_DNA"/>
</dbReference>
<name>A0A1I6L6Q3_9EURY</name>
<dbReference type="Pfam" id="PF26047">
    <property type="entry name" value="DUF8015"/>
    <property type="match status" value="1"/>
</dbReference>
<reference evidence="2 3" key="1">
    <citation type="submission" date="2016-10" db="EMBL/GenBank/DDBJ databases">
        <authorList>
            <person name="de Groot N.N."/>
        </authorList>
    </citation>
    <scope>NUCLEOTIDE SEQUENCE [LARGE SCALE GENOMIC DNA]</scope>
    <source>
        <strain evidence="2 3">CGMCC 1.10457</strain>
    </source>
</reference>
<dbReference type="Proteomes" id="UP000199062">
    <property type="component" value="Unassembled WGS sequence"/>
</dbReference>
<proteinExistence type="predicted"/>
<gene>
    <name evidence="2" type="ORF">SAMN05216559_2155</name>
</gene>
<organism evidence="2 3">
    <name type="scientific">Halomicrobium zhouii</name>
    <dbReference type="NCBI Taxonomy" id="767519"/>
    <lineage>
        <taxon>Archaea</taxon>
        <taxon>Methanobacteriati</taxon>
        <taxon>Methanobacteriota</taxon>
        <taxon>Stenosarchaea group</taxon>
        <taxon>Halobacteria</taxon>
        <taxon>Halobacteriales</taxon>
        <taxon>Haloarculaceae</taxon>
        <taxon>Halomicrobium</taxon>
    </lineage>
</organism>
<evidence type="ECO:0000313" key="3">
    <source>
        <dbReference type="Proteomes" id="UP000199062"/>
    </source>
</evidence>
<protein>
    <submittedName>
        <fullName evidence="2">Uncharacterized protein</fullName>
    </submittedName>
</protein>
<accession>A0A1I6L6Q3</accession>
<keyword evidence="1" id="KW-0472">Membrane</keyword>
<dbReference type="OrthoDB" id="170259at2157"/>
<dbReference type="AlphaFoldDB" id="A0A1I6L6Q3"/>
<feature type="transmembrane region" description="Helical" evidence="1">
    <location>
        <begin position="20"/>
        <end position="41"/>
    </location>
</feature>
<keyword evidence="1" id="KW-0812">Transmembrane</keyword>
<sequence>MASDIDDTAERTDVRRVSRYDLVLAVIPTAFLLAGIASLFVSAPTRVVLTGAAAVGLLALVDGMFVNPPRSGSGTL</sequence>